<dbReference type="Proteomes" id="UP000198341">
    <property type="component" value="Chromosome 7"/>
</dbReference>
<evidence type="ECO:0000313" key="4">
    <source>
        <dbReference type="EMBL" id="CCO66155.1"/>
    </source>
</evidence>
<dbReference type="SUPFAM" id="SSF50978">
    <property type="entry name" value="WD40 repeat-like"/>
    <property type="match status" value="1"/>
</dbReference>
<name>K8F226_9CHLO</name>
<protein>
    <submittedName>
        <fullName evidence="4">Angio-associated migratory cell protein</fullName>
    </submittedName>
</protein>
<dbReference type="PROSITE" id="PS50294">
    <property type="entry name" value="WD_REPEATS_REGION"/>
    <property type="match status" value="1"/>
</dbReference>
<evidence type="ECO:0000256" key="3">
    <source>
        <dbReference type="PROSITE-ProRule" id="PRU00221"/>
    </source>
</evidence>
<dbReference type="STRING" id="41875.K8F226"/>
<dbReference type="GeneID" id="19014698"/>
<accession>K8F226</accession>
<keyword evidence="5" id="KW-1185">Reference proteome</keyword>
<dbReference type="OrthoDB" id="674604at2759"/>
<reference evidence="4 5" key="1">
    <citation type="submission" date="2011-10" db="EMBL/GenBank/DDBJ databases">
        <authorList>
            <person name="Genoscope - CEA"/>
        </authorList>
    </citation>
    <scope>NUCLEOTIDE SEQUENCE [LARGE SCALE GENOMIC DNA]</scope>
    <source>
        <strain evidence="4 5">RCC 1105</strain>
    </source>
</reference>
<proteinExistence type="predicted"/>
<dbReference type="PROSITE" id="PS50082">
    <property type="entry name" value="WD_REPEATS_2"/>
    <property type="match status" value="1"/>
</dbReference>
<keyword evidence="1 3" id="KW-0853">WD repeat</keyword>
<organism evidence="4 5">
    <name type="scientific">Bathycoccus prasinos</name>
    <dbReference type="NCBI Taxonomy" id="41875"/>
    <lineage>
        <taxon>Eukaryota</taxon>
        <taxon>Viridiplantae</taxon>
        <taxon>Chlorophyta</taxon>
        <taxon>Mamiellophyceae</taxon>
        <taxon>Mamiellales</taxon>
        <taxon>Bathycoccaceae</taxon>
        <taxon>Bathycoccus</taxon>
    </lineage>
</organism>
<gene>
    <name evidence="4" type="ORF">Bathy07g02090</name>
</gene>
<dbReference type="InterPro" id="IPR015943">
    <property type="entry name" value="WD40/YVTN_repeat-like_dom_sf"/>
</dbReference>
<evidence type="ECO:0000256" key="1">
    <source>
        <dbReference type="ARBA" id="ARBA00022574"/>
    </source>
</evidence>
<dbReference type="InterPro" id="IPR036322">
    <property type="entry name" value="WD40_repeat_dom_sf"/>
</dbReference>
<dbReference type="eggNOG" id="KOG0296">
    <property type="taxonomic scope" value="Eukaryota"/>
</dbReference>
<evidence type="ECO:0000256" key="2">
    <source>
        <dbReference type="ARBA" id="ARBA00022737"/>
    </source>
</evidence>
<dbReference type="Gene3D" id="2.130.10.10">
    <property type="entry name" value="YVTN repeat-like/Quinoprotein amine dehydrogenase"/>
    <property type="match status" value="1"/>
</dbReference>
<dbReference type="SMART" id="SM00320">
    <property type="entry name" value="WD40"/>
    <property type="match status" value="1"/>
</dbReference>
<dbReference type="EMBL" id="FO082272">
    <property type="protein sequence ID" value="CCO66155.1"/>
    <property type="molecule type" value="Genomic_DNA"/>
</dbReference>
<dbReference type="InterPro" id="IPR051179">
    <property type="entry name" value="WD_repeat_multifunction"/>
</dbReference>
<dbReference type="Pfam" id="PF00400">
    <property type="entry name" value="WD40"/>
    <property type="match status" value="1"/>
</dbReference>
<evidence type="ECO:0000313" key="5">
    <source>
        <dbReference type="Proteomes" id="UP000198341"/>
    </source>
</evidence>
<dbReference type="PANTHER" id="PTHR19857">
    <property type="entry name" value="MITOCHONDRIAL DIVISION PROTEIN 1-RELATED"/>
    <property type="match status" value="1"/>
</dbReference>
<dbReference type="RefSeq" id="XP_007512067.1">
    <property type="nucleotide sequence ID" value="XM_007512005.1"/>
</dbReference>
<sequence>MFLYSFHSSRNSTSIDGIVRLWDARTSQCVREQQGHTKAILDFALSPDYARVLTASDDGTSRVFNFQ</sequence>
<dbReference type="PANTHER" id="PTHR19857:SF8">
    <property type="entry name" value="ANGIO-ASSOCIATED MIGRATORY CELL PROTEIN"/>
    <property type="match status" value="1"/>
</dbReference>
<feature type="repeat" description="WD" evidence="3">
    <location>
        <begin position="33"/>
        <end position="67"/>
    </location>
</feature>
<keyword evidence="2" id="KW-0677">Repeat</keyword>
<dbReference type="KEGG" id="bpg:Bathy07g02090"/>
<dbReference type="AlphaFoldDB" id="K8F226"/>
<dbReference type="InterPro" id="IPR001680">
    <property type="entry name" value="WD40_rpt"/>
</dbReference>